<dbReference type="GO" id="GO:0051536">
    <property type="term" value="F:iron-sulfur cluster binding"/>
    <property type="evidence" value="ECO:0007669"/>
    <property type="project" value="UniProtKB-KW"/>
</dbReference>
<dbReference type="CDD" id="cd19096">
    <property type="entry name" value="AKR_Fe-S_oxidoreductase"/>
    <property type="match status" value="1"/>
</dbReference>
<dbReference type="Gene3D" id="3.20.20.100">
    <property type="entry name" value="NADP-dependent oxidoreductase domain"/>
    <property type="match status" value="1"/>
</dbReference>
<evidence type="ECO:0000256" key="2">
    <source>
        <dbReference type="ARBA" id="ARBA00023004"/>
    </source>
</evidence>
<keyword evidence="2" id="KW-0408">Iron</keyword>
<dbReference type="Pfam" id="PF00248">
    <property type="entry name" value="Aldo_ket_red"/>
    <property type="match status" value="1"/>
</dbReference>
<evidence type="ECO:0000313" key="6">
    <source>
        <dbReference type="Proteomes" id="UP000824239"/>
    </source>
</evidence>
<dbReference type="AlphaFoldDB" id="A0A9D1IW25"/>
<name>A0A9D1IW25_9FIRM</name>
<dbReference type="PANTHER" id="PTHR43312">
    <property type="entry name" value="D-THREO-ALDOSE 1-DEHYDROGENASE"/>
    <property type="match status" value="1"/>
</dbReference>
<reference evidence="5" key="2">
    <citation type="journal article" date="2021" name="PeerJ">
        <title>Extensive microbial diversity within the chicken gut microbiome revealed by metagenomics and culture.</title>
        <authorList>
            <person name="Gilroy R."/>
            <person name="Ravi A."/>
            <person name="Getino M."/>
            <person name="Pursley I."/>
            <person name="Horton D.L."/>
            <person name="Alikhan N.F."/>
            <person name="Baker D."/>
            <person name="Gharbi K."/>
            <person name="Hall N."/>
            <person name="Watson M."/>
            <person name="Adriaenssens E.M."/>
            <person name="Foster-Nyarko E."/>
            <person name="Jarju S."/>
            <person name="Secka A."/>
            <person name="Antonio M."/>
            <person name="Oren A."/>
            <person name="Chaudhuri R.R."/>
            <person name="La Ragione R."/>
            <person name="Hildebrand F."/>
            <person name="Pallen M.J."/>
        </authorList>
    </citation>
    <scope>NUCLEOTIDE SEQUENCE</scope>
    <source>
        <strain evidence="5">ChiBcec15-4380</strain>
    </source>
</reference>
<evidence type="ECO:0000256" key="1">
    <source>
        <dbReference type="ARBA" id="ARBA00022723"/>
    </source>
</evidence>
<dbReference type="InterPro" id="IPR017896">
    <property type="entry name" value="4Fe4S_Fe-S-bd"/>
</dbReference>
<accession>A0A9D1IW25</accession>
<dbReference type="Gene3D" id="3.30.70.20">
    <property type="match status" value="1"/>
</dbReference>
<dbReference type="InterPro" id="IPR017900">
    <property type="entry name" value="4Fe4S_Fe_S_CS"/>
</dbReference>
<dbReference type="EMBL" id="DVHE01000046">
    <property type="protein sequence ID" value="HIR50751.1"/>
    <property type="molecule type" value="Genomic_DNA"/>
</dbReference>
<dbReference type="InterPro" id="IPR053135">
    <property type="entry name" value="AKR2_Oxidoreductase"/>
</dbReference>
<dbReference type="SUPFAM" id="SSF46548">
    <property type="entry name" value="alpha-helical ferredoxin"/>
    <property type="match status" value="1"/>
</dbReference>
<dbReference type="PROSITE" id="PS00198">
    <property type="entry name" value="4FE4S_FER_1"/>
    <property type="match status" value="1"/>
</dbReference>
<dbReference type="SUPFAM" id="SSF51430">
    <property type="entry name" value="NAD(P)-linked oxidoreductase"/>
    <property type="match status" value="1"/>
</dbReference>
<protein>
    <submittedName>
        <fullName evidence="5">Aldo/keto reductase</fullName>
    </submittedName>
</protein>
<gene>
    <name evidence="5" type="ORF">IAA53_05630</name>
</gene>
<feature type="domain" description="4Fe-4S ferredoxin-type" evidence="4">
    <location>
        <begin position="329"/>
        <end position="359"/>
    </location>
</feature>
<dbReference type="PROSITE" id="PS51379">
    <property type="entry name" value="4FE4S_FER_2"/>
    <property type="match status" value="1"/>
</dbReference>
<proteinExistence type="predicted"/>
<keyword evidence="1" id="KW-0479">Metal-binding</keyword>
<evidence type="ECO:0000259" key="4">
    <source>
        <dbReference type="PROSITE" id="PS51379"/>
    </source>
</evidence>
<keyword evidence="3" id="KW-0411">Iron-sulfur</keyword>
<dbReference type="GO" id="GO:0046872">
    <property type="term" value="F:metal ion binding"/>
    <property type="evidence" value="ECO:0007669"/>
    <property type="project" value="UniProtKB-KW"/>
</dbReference>
<dbReference type="Pfam" id="PF13187">
    <property type="entry name" value="Fer4_9"/>
    <property type="match status" value="1"/>
</dbReference>
<dbReference type="PANTHER" id="PTHR43312:SF2">
    <property type="entry name" value="OXIDOREDUCTASE"/>
    <property type="match status" value="1"/>
</dbReference>
<dbReference type="InterPro" id="IPR023210">
    <property type="entry name" value="NADP_OxRdtase_dom"/>
</dbReference>
<dbReference type="Proteomes" id="UP000824239">
    <property type="component" value="Unassembled WGS sequence"/>
</dbReference>
<comment type="caution">
    <text evidence="5">The sequence shown here is derived from an EMBL/GenBank/DDBJ whole genome shotgun (WGS) entry which is preliminary data.</text>
</comment>
<sequence>MIYKPFETLSLSRLGLGNMRLPTQGDKPDAPIDYDRAKQIVDLAMAQGINYYDTAYRYHSGESEPFLGRAMADYDRSSYCLATKFSYAANPDYKAVLEEQLTKLRTDYIDFYLLHALSDDNFADYTTCGCIDYFLEQKAKGRIRRLGFSAHASVETLNKMLDLGVWDFVQIQLNYFDWLYGTAKAEYEAITARGLPVMVMESVRGGRLSKLSPEAEAMLKAAHPDWSISSWAFRWLKGLPGVQVALSGMSNLEQLRDNLATFSDDRALTAEEEQLLFAACAAFRKEVSVPCTGCRYCCDDCPAQINIPAVLEVYNKYKTDGIWALERLKTIESVGKPADCVGCGACEGRCPQNIRVPQVMEALKGLLKDKA</sequence>
<dbReference type="InterPro" id="IPR036812">
    <property type="entry name" value="NAD(P)_OxRdtase_dom_sf"/>
</dbReference>
<evidence type="ECO:0000256" key="3">
    <source>
        <dbReference type="ARBA" id="ARBA00023014"/>
    </source>
</evidence>
<reference evidence="5" key="1">
    <citation type="submission" date="2020-10" db="EMBL/GenBank/DDBJ databases">
        <authorList>
            <person name="Gilroy R."/>
        </authorList>
    </citation>
    <scope>NUCLEOTIDE SEQUENCE</scope>
    <source>
        <strain evidence="5">ChiBcec15-4380</strain>
    </source>
</reference>
<organism evidence="5 6">
    <name type="scientific">Candidatus Avoscillospira avicola</name>
    <dbReference type="NCBI Taxonomy" id="2840706"/>
    <lineage>
        <taxon>Bacteria</taxon>
        <taxon>Bacillati</taxon>
        <taxon>Bacillota</taxon>
        <taxon>Clostridia</taxon>
        <taxon>Eubacteriales</taxon>
        <taxon>Oscillospiraceae</taxon>
        <taxon>Oscillospiraceae incertae sedis</taxon>
        <taxon>Candidatus Avoscillospira</taxon>
    </lineage>
</organism>
<evidence type="ECO:0000313" key="5">
    <source>
        <dbReference type="EMBL" id="HIR50751.1"/>
    </source>
</evidence>